<feature type="compositionally biased region" description="Low complexity" evidence="2">
    <location>
        <begin position="78"/>
        <end position="87"/>
    </location>
</feature>
<keyword evidence="4" id="KW-1185">Reference proteome</keyword>
<dbReference type="InterPro" id="IPR011989">
    <property type="entry name" value="ARM-like"/>
</dbReference>
<evidence type="ECO:0000256" key="1">
    <source>
        <dbReference type="SAM" id="Coils"/>
    </source>
</evidence>
<evidence type="ECO:0000313" key="4">
    <source>
        <dbReference type="Proteomes" id="UP001497516"/>
    </source>
</evidence>
<feature type="region of interest" description="Disordered" evidence="2">
    <location>
        <begin position="75"/>
        <end position="162"/>
    </location>
</feature>
<dbReference type="AlphaFoldDB" id="A0AAV2FPD0"/>
<proteinExistence type="predicted"/>
<dbReference type="PANTHER" id="PTHR35761:SF1">
    <property type="entry name" value="PROTEIN SENSITIVE TO UV 2"/>
    <property type="match status" value="1"/>
</dbReference>
<feature type="compositionally biased region" description="Pro residues" evidence="2">
    <location>
        <begin position="88"/>
        <end position="104"/>
    </location>
</feature>
<evidence type="ECO:0000256" key="2">
    <source>
        <dbReference type="SAM" id="MobiDB-lite"/>
    </source>
</evidence>
<organism evidence="3 4">
    <name type="scientific">Linum trigynum</name>
    <dbReference type="NCBI Taxonomy" id="586398"/>
    <lineage>
        <taxon>Eukaryota</taxon>
        <taxon>Viridiplantae</taxon>
        <taxon>Streptophyta</taxon>
        <taxon>Embryophyta</taxon>
        <taxon>Tracheophyta</taxon>
        <taxon>Spermatophyta</taxon>
        <taxon>Magnoliopsida</taxon>
        <taxon>eudicotyledons</taxon>
        <taxon>Gunneridae</taxon>
        <taxon>Pentapetalae</taxon>
        <taxon>rosids</taxon>
        <taxon>fabids</taxon>
        <taxon>Malpighiales</taxon>
        <taxon>Linaceae</taxon>
        <taxon>Linum</taxon>
    </lineage>
</organism>
<feature type="compositionally biased region" description="Low complexity" evidence="2">
    <location>
        <begin position="137"/>
        <end position="146"/>
    </location>
</feature>
<name>A0AAV2FPD0_9ROSI</name>
<protein>
    <submittedName>
        <fullName evidence="3">Uncharacterized protein</fullName>
    </submittedName>
</protein>
<dbReference type="Gene3D" id="1.25.10.10">
    <property type="entry name" value="Leucine-rich Repeat Variant"/>
    <property type="match status" value="1"/>
</dbReference>
<gene>
    <name evidence="3" type="ORF">LTRI10_LOCUS39703</name>
</gene>
<evidence type="ECO:0000313" key="3">
    <source>
        <dbReference type="EMBL" id="CAL1399523.1"/>
    </source>
</evidence>
<dbReference type="PANTHER" id="PTHR35761">
    <property type="entry name" value="ATR INTERACTING PROTEIN"/>
    <property type="match status" value="1"/>
</dbReference>
<keyword evidence="1" id="KW-0175">Coiled coil</keyword>
<reference evidence="3 4" key="1">
    <citation type="submission" date="2024-04" db="EMBL/GenBank/DDBJ databases">
        <authorList>
            <person name="Fracassetti M."/>
        </authorList>
    </citation>
    <scope>NUCLEOTIDE SEQUENCE [LARGE SCALE GENOMIC DNA]</scope>
</reference>
<accession>A0AAV2FPD0</accession>
<dbReference type="GO" id="GO:0006974">
    <property type="term" value="P:DNA damage response"/>
    <property type="evidence" value="ECO:0007669"/>
    <property type="project" value="InterPro"/>
</dbReference>
<dbReference type="SUPFAM" id="SSF48371">
    <property type="entry name" value="ARM repeat"/>
    <property type="match status" value="1"/>
</dbReference>
<dbReference type="InterPro" id="IPR016024">
    <property type="entry name" value="ARM-type_fold"/>
</dbReference>
<dbReference type="Proteomes" id="UP001497516">
    <property type="component" value="Chromosome 7"/>
</dbReference>
<dbReference type="InterPro" id="IPR044952">
    <property type="entry name" value="SUV2"/>
</dbReference>
<dbReference type="EMBL" id="OZ034820">
    <property type="protein sequence ID" value="CAL1399523.1"/>
    <property type="molecule type" value="Genomic_DNA"/>
</dbReference>
<sequence>MDLFFYGNGHHFRNLPTHSQISLFFAVSLSLSSSLTCLPTENRKWNQRMSELGVEDEEWEVDFLEAVNQAEELAKACSSSSSSKSKPSSPPPATVAYLPHPPSQLPSFHYRQPTPSRPAAVNSSISYSPPRELTQRPLNGGSSLPRSSPPSVSPPTDGAKDEEIQRLKKDLERCSKQLAVAEHECSELKKERVKKDEQLKYSRSSFDVNSSNARNFCKEREGFAGNDAHGVCFKSGDAKVVEDRHRDRLTSSSKAVGIQTDIDCDPVRENVGNRASSCSPFPENLLSVWGSTSRQQAGRHLFSKLLTACPAEFRVLFGSMSLSMSAAVPASASSASVVNHIHRFDTFDATRVSDLYNVMIKISNGLLKMEAFFGPLLDLCGVKNVEISRSCLCILHVLLKHLLSFGRESGRRDNVKVEGLHHDNSGKDTTLLSVIQGHKESYDVSNTFGIRNRDPQILSQDGFADSSFASPVACVNWHLLFEMMLQISTEDIEVRVRFEAISILNLVVMRSNASAEREKFGTKKVLESIARFLKKEAGLSVQKEAVRLLFLLLNCPKLLVSFCSSCNQQSANAAKDAETVSNGNVCSLILSGLAECISCRGNSLQDIELCKRAISTLAFVAASEKSGYEILVGRRLVGGGNFLMLILQELASETNFEGSSVSVEPVEKVRARTMLIREALILLNRLVSNPGSSAIVLRVLTGSRDMASLTIEVASRLSSKEQTPMPGYYCSRPTWQPMESEVMELAHKFKRRVFAYLGSMVT</sequence>
<feature type="coiled-coil region" evidence="1">
    <location>
        <begin position="164"/>
        <end position="198"/>
    </location>
</feature>